<dbReference type="Gene3D" id="3.40.630.30">
    <property type="match status" value="1"/>
</dbReference>
<comment type="caution">
    <text evidence="2">The sequence shown here is derived from an EMBL/GenBank/DDBJ whole genome shotgun (WGS) entry which is preliminary data.</text>
</comment>
<dbReference type="Pfam" id="PF00583">
    <property type="entry name" value="Acetyltransf_1"/>
    <property type="match status" value="1"/>
</dbReference>
<sequence length="188" mass="21535">MQLLVADLADIDGVLTLHRKYQIDTIQEGDKKDGFVTTSFTREQLTKLIQEEQGLFIAKHEGAVVAYVMSASWQFWAAWPIFARMIADLPQLEYAGHQLSTENSYQYGPVCVDKAYRGSGLLERIFDFAREKMADRYPVLVTFINQINTRSYAAHTQKLGLEVIAEFDFNNNHYLELAYDTSKSLRLP</sequence>
<dbReference type="InterPro" id="IPR016181">
    <property type="entry name" value="Acyl_CoA_acyltransferase"/>
</dbReference>
<gene>
    <name evidence="2" type="ORF">EU556_15335</name>
</gene>
<dbReference type="RefSeq" id="WP_135435020.1">
    <property type="nucleotide sequence ID" value="NZ_SRLA01000003.1"/>
</dbReference>
<evidence type="ECO:0000313" key="2">
    <source>
        <dbReference type="EMBL" id="TGE06229.1"/>
    </source>
</evidence>
<evidence type="ECO:0000259" key="1">
    <source>
        <dbReference type="Pfam" id="PF00583"/>
    </source>
</evidence>
<accession>A0A4Z0P4S3</accession>
<dbReference type="AlphaFoldDB" id="A0A4Z0P4S3"/>
<dbReference type="Proteomes" id="UP000298337">
    <property type="component" value="Unassembled WGS sequence"/>
</dbReference>
<reference evidence="2 3" key="1">
    <citation type="submission" date="2019-04" db="EMBL/GenBank/DDBJ databases">
        <authorList>
            <person name="Feng G."/>
            <person name="Zhang J."/>
            <person name="Zhu H."/>
        </authorList>
    </citation>
    <scope>NUCLEOTIDE SEQUENCE [LARGE SCALE GENOMIC DNA]</scope>
    <source>
        <strain evidence="2 3">92R-1</strain>
    </source>
</reference>
<name>A0A4Z0P4S3_9BACT</name>
<feature type="domain" description="N-acetyltransferase" evidence="1">
    <location>
        <begin position="41"/>
        <end position="160"/>
    </location>
</feature>
<keyword evidence="3" id="KW-1185">Reference proteome</keyword>
<evidence type="ECO:0000313" key="3">
    <source>
        <dbReference type="Proteomes" id="UP000298337"/>
    </source>
</evidence>
<dbReference type="EMBL" id="SRLA01000003">
    <property type="protein sequence ID" value="TGE06229.1"/>
    <property type="molecule type" value="Genomic_DNA"/>
</dbReference>
<organism evidence="2 3">
    <name type="scientific">Hymenobacter fodinae</name>
    <dbReference type="NCBI Taxonomy" id="2510796"/>
    <lineage>
        <taxon>Bacteria</taxon>
        <taxon>Pseudomonadati</taxon>
        <taxon>Bacteroidota</taxon>
        <taxon>Cytophagia</taxon>
        <taxon>Cytophagales</taxon>
        <taxon>Hymenobacteraceae</taxon>
        <taxon>Hymenobacter</taxon>
    </lineage>
</organism>
<protein>
    <submittedName>
        <fullName evidence="2">GNAT family N-acetyltransferase</fullName>
    </submittedName>
</protein>
<dbReference type="InterPro" id="IPR000182">
    <property type="entry name" value="GNAT_dom"/>
</dbReference>
<dbReference type="SUPFAM" id="SSF55729">
    <property type="entry name" value="Acyl-CoA N-acyltransferases (Nat)"/>
    <property type="match status" value="1"/>
</dbReference>
<dbReference type="OrthoDB" id="5109343at2"/>
<keyword evidence="2" id="KW-0808">Transferase</keyword>
<dbReference type="GO" id="GO:0016747">
    <property type="term" value="F:acyltransferase activity, transferring groups other than amino-acyl groups"/>
    <property type="evidence" value="ECO:0007669"/>
    <property type="project" value="InterPro"/>
</dbReference>
<proteinExistence type="predicted"/>